<dbReference type="GO" id="GO:0016020">
    <property type="term" value="C:membrane"/>
    <property type="evidence" value="ECO:0007669"/>
    <property type="project" value="UniProtKB-SubCell"/>
</dbReference>
<dbReference type="PRINTS" id="PR00173">
    <property type="entry name" value="EDTRNSPORT"/>
</dbReference>
<dbReference type="AlphaFoldDB" id="A0A2P8CEE7"/>
<feature type="transmembrane region" description="Helical" evidence="6">
    <location>
        <begin position="12"/>
        <end position="33"/>
    </location>
</feature>
<reference evidence="8 9" key="1">
    <citation type="submission" date="2018-03" db="EMBL/GenBank/DDBJ databases">
        <title>Genomic Encyclopedia of Archaeal and Bacterial Type Strains, Phase II (KMG-II): from individual species to whole genera.</title>
        <authorList>
            <person name="Goeker M."/>
        </authorList>
    </citation>
    <scope>NUCLEOTIDE SEQUENCE [LARGE SCALE GENOMIC DNA]</scope>
    <source>
        <strain evidence="8 9">DSM 27267</strain>
    </source>
</reference>
<feature type="transmembrane region" description="Helical" evidence="6">
    <location>
        <begin position="182"/>
        <end position="203"/>
    </location>
</feature>
<evidence type="ECO:0000256" key="4">
    <source>
        <dbReference type="ARBA" id="ARBA00022989"/>
    </source>
</evidence>
<dbReference type="Proteomes" id="UP000396862">
    <property type="component" value="Unassembled WGS sequence"/>
</dbReference>
<name>A0A2P8CEE7_9BACT</name>
<dbReference type="Pfam" id="PF00375">
    <property type="entry name" value="SDF"/>
    <property type="match status" value="1"/>
</dbReference>
<dbReference type="InterPro" id="IPR036458">
    <property type="entry name" value="Na:dicarbo_symporter_sf"/>
</dbReference>
<comment type="subcellular location">
    <subcellularLocation>
        <location evidence="1">Membrane</location>
        <topology evidence="1">Multi-pass membrane protein</topology>
    </subcellularLocation>
</comment>
<keyword evidence="3 6" id="KW-0812">Transmembrane</keyword>
<protein>
    <submittedName>
        <fullName evidence="8">Na+/H+-dicarboxylate symporter</fullName>
    </submittedName>
    <submittedName>
        <fullName evidence="7">Sodium:dicarboxylate symporter</fullName>
    </submittedName>
</protein>
<dbReference type="GO" id="GO:0015293">
    <property type="term" value="F:symporter activity"/>
    <property type="evidence" value="ECO:0007669"/>
    <property type="project" value="InterPro"/>
</dbReference>
<dbReference type="EMBL" id="BLAU01000001">
    <property type="protein sequence ID" value="GET21769.1"/>
    <property type="molecule type" value="Genomic_DNA"/>
</dbReference>
<reference evidence="7 10" key="2">
    <citation type="submission" date="2019-10" db="EMBL/GenBank/DDBJ databases">
        <title>Prolixibacter strains distinguished by the presence of nitrate reductase genes were adept at nitrate-dependent anaerobic corrosion of metallic iron and carbon steel.</title>
        <authorList>
            <person name="Iino T."/>
            <person name="Shono N."/>
            <person name="Ito K."/>
            <person name="Nakamura R."/>
            <person name="Sueoka K."/>
            <person name="Harayama S."/>
            <person name="Ohkuma M."/>
        </authorList>
    </citation>
    <scope>NUCLEOTIDE SEQUENCE [LARGE SCALE GENOMIC DNA]</scope>
    <source>
        <strain evidence="7 10">MIC1-1</strain>
    </source>
</reference>
<feature type="transmembrane region" description="Helical" evidence="6">
    <location>
        <begin position="39"/>
        <end position="65"/>
    </location>
</feature>
<dbReference type="OrthoDB" id="9768885at2"/>
<evidence type="ECO:0000256" key="5">
    <source>
        <dbReference type="ARBA" id="ARBA00023136"/>
    </source>
</evidence>
<proteinExistence type="predicted"/>
<feature type="transmembrane region" description="Helical" evidence="6">
    <location>
        <begin position="327"/>
        <end position="344"/>
    </location>
</feature>
<dbReference type="EMBL" id="PYGC01000004">
    <property type="protein sequence ID" value="PSK83350.1"/>
    <property type="molecule type" value="Genomic_DNA"/>
</dbReference>
<dbReference type="RefSeq" id="WP_106542138.1">
    <property type="nucleotide sequence ID" value="NZ_BLAU01000001.1"/>
</dbReference>
<dbReference type="PANTHER" id="PTHR11958:SF63">
    <property type="entry name" value="AMINO ACID TRANSPORTER"/>
    <property type="match status" value="1"/>
</dbReference>
<dbReference type="PANTHER" id="PTHR11958">
    <property type="entry name" value="SODIUM/DICARBOXYLATE SYMPORTER-RELATED"/>
    <property type="match status" value="1"/>
</dbReference>
<dbReference type="InterPro" id="IPR050746">
    <property type="entry name" value="DAACS"/>
</dbReference>
<keyword evidence="10" id="KW-1185">Reference proteome</keyword>
<gene>
    <name evidence="7" type="primary">gltP</name>
    <name evidence="8" type="ORF">CLV93_104280</name>
    <name evidence="7" type="ORF">JCM18694_20150</name>
</gene>
<feature type="transmembrane region" description="Helical" evidence="6">
    <location>
        <begin position="77"/>
        <end position="98"/>
    </location>
</feature>
<feature type="transmembrane region" description="Helical" evidence="6">
    <location>
        <begin position="215"/>
        <end position="241"/>
    </location>
</feature>
<dbReference type="SUPFAM" id="SSF118215">
    <property type="entry name" value="Proton glutamate symport protein"/>
    <property type="match status" value="1"/>
</dbReference>
<evidence type="ECO:0000313" key="10">
    <source>
        <dbReference type="Proteomes" id="UP000396862"/>
    </source>
</evidence>
<keyword evidence="5 6" id="KW-0472">Membrane</keyword>
<organism evidence="8 9">
    <name type="scientific">Prolixibacter denitrificans</name>
    <dbReference type="NCBI Taxonomy" id="1541063"/>
    <lineage>
        <taxon>Bacteria</taxon>
        <taxon>Pseudomonadati</taxon>
        <taxon>Bacteroidota</taxon>
        <taxon>Bacteroidia</taxon>
        <taxon>Marinilabiliales</taxon>
        <taxon>Prolixibacteraceae</taxon>
        <taxon>Prolixibacter</taxon>
    </lineage>
</organism>
<feature type="transmembrane region" description="Helical" evidence="6">
    <location>
        <begin position="350"/>
        <end position="370"/>
    </location>
</feature>
<evidence type="ECO:0000256" key="2">
    <source>
        <dbReference type="ARBA" id="ARBA00022448"/>
    </source>
</evidence>
<dbReference type="Gene3D" id="1.10.3860.10">
    <property type="entry name" value="Sodium:dicarboxylate symporter"/>
    <property type="match status" value="1"/>
</dbReference>
<comment type="caution">
    <text evidence="8">The sequence shown here is derived from an EMBL/GenBank/DDBJ whole genome shotgun (WGS) entry which is preliminary data.</text>
</comment>
<accession>A0A2P8CEE7</accession>
<evidence type="ECO:0000256" key="1">
    <source>
        <dbReference type="ARBA" id="ARBA00004141"/>
    </source>
</evidence>
<feature type="transmembrane region" description="Helical" evidence="6">
    <location>
        <begin position="292"/>
        <end position="315"/>
    </location>
</feature>
<keyword evidence="4 6" id="KW-1133">Transmembrane helix</keyword>
<evidence type="ECO:0000313" key="7">
    <source>
        <dbReference type="EMBL" id="GET21769.1"/>
    </source>
</evidence>
<evidence type="ECO:0000313" key="9">
    <source>
        <dbReference type="Proteomes" id="UP000240621"/>
    </source>
</evidence>
<keyword evidence="2" id="KW-0813">Transport</keyword>
<evidence type="ECO:0000313" key="8">
    <source>
        <dbReference type="EMBL" id="PSK83350.1"/>
    </source>
</evidence>
<evidence type="ECO:0000256" key="6">
    <source>
        <dbReference type="SAM" id="Phobius"/>
    </source>
</evidence>
<evidence type="ECO:0000256" key="3">
    <source>
        <dbReference type="ARBA" id="ARBA00022692"/>
    </source>
</evidence>
<sequence>MKKIKIDLHWQILIALVLAVIVGIFFKPVVPYVSWMGDIFLRLLKMIVIPLILTSIISGISSIGGHGNFGRLGLKTIAYYVVTSMLAISTGLILVNLVKPGIGVDITAIENVDKLQIQHKSFSETLIDIVPDNIFKAMVDNELLSIIFVAIIIGIFLAKLGSQHRQLLVDLFTSGFELFMKITMFIIKLAPYGVFGLIVKVVADQKDFGDLVYRLGAFMLTVLVALFIHAFITLPLLVKFVGRAKPFKHMKNVTTPLLTAFSTASSAAALPLNMNDTHENSGVSEKITNFTLPIGATVNMDGTAIYIAAVVMFIAQAQGAAMGLKEQFIILITALLASIGTAAIPMGSLVIITILLNVLGLPFELIALVLPVDRILDMFRTATNVWSDSCGAVIIAKSEGEELKV</sequence>
<dbReference type="InterPro" id="IPR001991">
    <property type="entry name" value="Na-dicarboxylate_symporter"/>
</dbReference>
<feature type="transmembrane region" description="Helical" evidence="6">
    <location>
        <begin position="143"/>
        <end position="161"/>
    </location>
</feature>
<dbReference type="Proteomes" id="UP000240621">
    <property type="component" value="Unassembled WGS sequence"/>
</dbReference>